<organism evidence="1 2">
    <name type="scientific">Lacticaseibacillus paracasei subsp. paracasei Lpp41</name>
    <dbReference type="NCBI Taxonomy" id="1256208"/>
    <lineage>
        <taxon>Bacteria</taxon>
        <taxon>Bacillati</taxon>
        <taxon>Bacillota</taxon>
        <taxon>Bacilli</taxon>
        <taxon>Lactobacillales</taxon>
        <taxon>Lactobacillaceae</taxon>
        <taxon>Lacticaseibacillus</taxon>
    </lineage>
</organism>
<dbReference type="InterPro" id="IPR006520">
    <property type="entry name" value="Dit_BPSPP_N"/>
</dbReference>
<reference evidence="1 2" key="1">
    <citation type="journal article" date="2013" name="PLoS ONE">
        <title>Lactobacillus paracasei comparative genomics: towards species pan-genome definition and exploitation of diversity.</title>
        <authorList>
            <person name="Smokvina T."/>
            <person name="Wels M."/>
            <person name="Polka J."/>
            <person name="Chervaux C."/>
            <person name="Brisse S."/>
            <person name="Boekhorst J."/>
            <person name="van Hylckama Vlieg J.E."/>
            <person name="Siezen R.J."/>
        </authorList>
    </citation>
    <scope>NUCLEOTIDE SEQUENCE [LARGE SCALE GENOMIC DNA]</scope>
    <source>
        <strain evidence="1 2">Lpp41</strain>
    </source>
</reference>
<proteinExistence type="predicted"/>
<evidence type="ECO:0000313" key="1">
    <source>
        <dbReference type="EMBL" id="EPC73023.1"/>
    </source>
</evidence>
<sequence>MKKVITVTFGDVDLSPYFIVSNITMPFLYKDNKYDQVGLSDGEQLTYSRNAKTPITIEGTILSENSDLTVAETRDHLISLLSGNVTKQLKLSNYPDRYFDAIFEGTQEYDGTFDYIAKVDLVFMVPDGIAHSVATKTFDNMPYKDMPVNLVLASHASGSNTTSTNSYPIHMQLSEDLSGNTITTVAKVIVTNYQGKVDSTNSTEPCIDVKDGLSTENWTGLINLIPITGNGVYTSVPKTMTKNPLTGTANQIDVGMYNLNATIEVWIKVEVGTSASPWSPNPADPEYYTNTITVHNGGTYPVEPVITATMHADNGMVGIVNDRPGILQF</sequence>
<comment type="caution">
    <text evidence="1">The sequence shown here is derived from an EMBL/GenBank/DDBJ whole genome shotgun (WGS) entry which is preliminary data.</text>
</comment>
<dbReference type="EMBL" id="ANKE01000375">
    <property type="protein sequence ID" value="EPC73023.1"/>
    <property type="molecule type" value="Genomic_DNA"/>
</dbReference>
<gene>
    <name evidence="1" type="ORF">Lpp41_08073</name>
</gene>
<accession>A0A829H6B0</accession>
<dbReference type="Proteomes" id="UP000014244">
    <property type="component" value="Unassembled WGS sequence"/>
</dbReference>
<dbReference type="AlphaFoldDB" id="A0A829H6B0"/>
<evidence type="ECO:0000313" key="2">
    <source>
        <dbReference type="Proteomes" id="UP000014244"/>
    </source>
</evidence>
<dbReference type="NCBIfam" id="TIGR01633">
    <property type="entry name" value="phi3626_gp14_N"/>
    <property type="match status" value="1"/>
</dbReference>
<name>A0A829H6B0_LACPA</name>
<feature type="non-terminal residue" evidence="1">
    <location>
        <position position="329"/>
    </location>
</feature>
<protein>
    <submittedName>
        <fullName evidence="1">Phage-related tail component</fullName>
    </submittedName>
</protein>
<dbReference type="Gene3D" id="2.40.30.200">
    <property type="match status" value="1"/>
</dbReference>